<accession>A0ABW4KM95</accession>
<dbReference type="InterPro" id="IPR005297">
    <property type="entry name" value="Lipoprotein_repeat"/>
</dbReference>
<reference evidence="3" key="1">
    <citation type="journal article" date="2019" name="Int. J. Syst. Evol. Microbiol.">
        <title>The Global Catalogue of Microorganisms (GCM) 10K type strain sequencing project: providing services to taxonomists for standard genome sequencing and annotation.</title>
        <authorList>
            <consortium name="The Broad Institute Genomics Platform"/>
            <consortium name="The Broad Institute Genome Sequencing Center for Infectious Disease"/>
            <person name="Wu L."/>
            <person name="Ma J."/>
        </authorList>
    </citation>
    <scope>NUCLEOTIDE SEQUENCE [LARGE SCALE GENOMIC DNA]</scope>
    <source>
        <strain evidence="3">LMG 29247</strain>
    </source>
</reference>
<gene>
    <name evidence="2" type="ORF">ACFSF0_01370</name>
</gene>
<feature type="signal peptide" evidence="1">
    <location>
        <begin position="1"/>
        <end position="25"/>
    </location>
</feature>
<protein>
    <submittedName>
        <fullName evidence="2">ATP-binding protein</fullName>
    </submittedName>
</protein>
<evidence type="ECO:0000256" key="1">
    <source>
        <dbReference type="SAM" id="SignalP"/>
    </source>
</evidence>
<dbReference type="PANTHER" id="PTHR39335">
    <property type="entry name" value="BLL4220 PROTEIN"/>
    <property type="match status" value="1"/>
</dbReference>
<keyword evidence="1" id="KW-0732">Signal</keyword>
<keyword evidence="2" id="KW-0067">ATP-binding</keyword>
<evidence type="ECO:0000313" key="2">
    <source>
        <dbReference type="EMBL" id="MFD1709247.1"/>
    </source>
</evidence>
<organism evidence="2 3">
    <name type="scientific">Ottowia flava</name>
    <dbReference type="NCBI Taxonomy" id="2675430"/>
    <lineage>
        <taxon>Bacteria</taxon>
        <taxon>Pseudomonadati</taxon>
        <taxon>Pseudomonadota</taxon>
        <taxon>Betaproteobacteria</taxon>
        <taxon>Burkholderiales</taxon>
        <taxon>Comamonadaceae</taxon>
        <taxon>Ottowia</taxon>
    </lineage>
</organism>
<feature type="chain" id="PRO_5046008209" evidence="1">
    <location>
        <begin position="26"/>
        <end position="140"/>
    </location>
</feature>
<dbReference type="GO" id="GO:0005524">
    <property type="term" value="F:ATP binding"/>
    <property type="evidence" value="ECO:0007669"/>
    <property type="project" value="UniProtKB-KW"/>
</dbReference>
<dbReference type="RefSeq" id="WP_147912994.1">
    <property type="nucleotide sequence ID" value="NZ_JBHUEJ010000003.1"/>
</dbReference>
<evidence type="ECO:0000313" key="3">
    <source>
        <dbReference type="Proteomes" id="UP001597304"/>
    </source>
</evidence>
<keyword evidence="2" id="KW-0547">Nucleotide-binding</keyword>
<proteinExistence type="predicted"/>
<dbReference type="InterPro" id="IPR014558">
    <property type="entry name" value="UCP029720"/>
</dbReference>
<dbReference type="Pfam" id="PF03640">
    <property type="entry name" value="Lipoprotein_15"/>
    <property type="match status" value="2"/>
</dbReference>
<comment type="caution">
    <text evidence="2">The sequence shown here is derived from an EMBL/GenBank/DDBJ whole genome shotgun (WGS) entry which is preliminary data.</text>
</comment>
<keyword evidence="3" id="KW-1185">Reference proteome</keyword>
<name>A0ABW4KM95_9BURK</name>
<dbReference type="PIRSF" id="PIRSF029720">
    <property type="entry name" value="UCP029720"/>
    <property type="match status" value="1"/>
</dbReference>
<dbReference type="PANTHER" id="PTHR39335:SF1">
    <property type="entry name" value="BLL4220 PROTEIN"/>
    <property type="match status" value="1"/>
</dbReference>
<dbReference type="EMBL" id="JBHUEJ010000003">
    <property type="protein sequence ID" value="MFD1709247.1"/>
    <property type="molecule type" value="Genomic_DNA"/>
</dbReference>
<dbReference type="PROSITE" id="PS51257">
    <property type="entry name" value="PROKAR_LIPOPROTEIN"/>
    <property type="match status" value="1"/>
</dbReference>
<sequence>MKALISATAIAAAALLGACSTQQPATNADMAKQGAAAPSTPTVAQDGTLLGPNGRTLYFFARDARGSGKSACVDQCAVNWPPLGVAATAKPIGDYTIITRADGSKQWAYKGMPLYYFAKDAKPGDKTGQGVGGVWSVAKP</sequence>
<dbReference type="Proteomes" id="UP001597304">
    <property type="component" value="Unassembled WGS sequence"/>
</dbReference>